<evidence type="ECO:0000313" key="2">
    <source>
        <dbReference type="Proteomes" id="UP000289340"/>
    </source>
</evidence>
<proteinExistence type="predicted"/>
<dbReference type="EMBL" id="QZWG01000019">
    <property type="protein sequence ID" value="RZB49760.1"/>
    <property type="molecule type" value="Genomic_DNA"/>
</dbReference>
<organism evidence="1 2">
    <name type="scientific">Glycine soja</name>
    <name type="common">Wild soybean</name>
    <dbReference type="NCBI Taxonomy" id="3848"/>
    <lineage>
        <taxon>Eukaryota</taxon>
        <taxon>Viridiplantae</taxon>
        <taxon>Streptophyta</taxon>
        <taxon>Embryophyta</taxon>
        <taxon>Tracheophyta</taxon>
        <taxon>Spermatophyta</taxon>
        <taxon>Magnoliopsida</taxon>
        <taxon>eudicotyledons</taxon>
        <taxon>Gunneridae</taxon>
        <taxon>Pentapetalae</taxon>
        <taxon>rosids</taxon>
        <taxon>fabids</taxon>
        <taxon>Fabales</taxon>
        <taxon>Fabaceae</taxon>
        <taxon>Papilionoideae</taxon>
        <taxon>50 kb inversion clade</taxon>
        <taxon>NPAAA clade</taxon>
        <taxon>indigoferoid/millettioid clade</taxon>
        <taxon>Phaseoleae</taxon>
        <taxon>Glycine</taxon>
        <taxon>Glycine subgen. Soja</taxon>
    </lineage>
</organism>
<dbReference type="Proteomes" id="UP000289340">
    <property type="component" value="Chromosome 19"/>
</dbReference>
<protein>
    <submittedName>
        <fullName evidence="1">Uncharacterized protein</fullName>
    </submittedName>
</protein>
<evidence type="ECO:0000313" key="1">
    <source>
        <dbReference type="EMBL" id="RZB49760.1"/>
    </source>
</evidence>
<comment type="caution">
    <text evidence="1">The sequence shown here is derived from an EMBL/GenBank/DDBJ whole genome shotgun (WGS) entry which is preliminary data.</text>
</comment>
<gene>
    <name evidence="1" type="ORF">D0Y65_052597</name>
</gene>
<dbReference type="AlphaFoldDB" id="A0A445FLP0"/>
<accession>A0A445FLP0</accession>
<sequence length="74" mass="8769">MRHHRRLRCEEESAPFRESEWTNFYAESGECHFEGANKLLQGGGVFEELELRLDYPVTGYWPGMAYLDELRIFP</sequence>
<keyword evidence="2" id="KW-1185">Reference proteome</keyword>
<reference evidence="1 2" key="1">
    <citation type="submission" date="2018-09" db="EMBL/GenBank/DDBJ databases">
        <title>A high-quality reference genome of wild soybean provides a powerful tool to mine soybean genomes.</title>
        <authorList>
            <person name="Xie M."/>
            <person name="Chung C.Y.L."/>
            <person name="Li M.-W."/>
            <person name="Wong F.-L."/>
            <person name="Chan T.-F."/>
            <person name="Lam H.-M."/>
        </authorList>
    </citation>
    <scope>NUCLEOTIDE SEQUENCE [LARGE SCALE GENOMIC DNA]</scope>
    <source>
        <strain evidence="2">cv. W05</strain>
        <tissue evidence="1">Hypocotyl of etiolated seedlings</tissue>
    </source>
</reference>
<name>A0A445FLP0_GLYSO</name>